<dbReference type="EMBL" id="CH474066">
    <property type="protein sequence ID" value="EDL88744.1"/>
    <property type="molecule type" value="Genomic_DNA"/>
</dbReference>
<reference evidence="4" key="3">
    <citation type="submission" date="2005-09" db="EMBL/GenBank/DDBJ databases">
        <authorList>
            <person name="Mural R.J."/>
            <person name="Li P.W."/>
            <person name="Adams M.D."/>
            <person name="Amanatides P.G."/>
            <person name="Baden-Tillson H."/>
            <person name="Barnstead M."/>
            <person name="Chin S.H."/>
            <person name="Dew I."/>
            <person name="Evans C.A."/>
            <person name="Ferriera S."/>
            <person name="Flanigan M."/>
            <person name="Fosler C."/>
            <person name="Glodek A."/>
            <person name="Gu Z."/>
            <person name="Holt R.A."/>
            <person name="Jennings D."/>
            <person name="Kraft C.L."/>
            <person name="Lu F."/>
            <person name="Nguyen T."/>
            <person name="Nusskern D.R."/>
            <person name="Pfannkoch C.M."/>
            <person name="Sitter C."/>
            <person name="Sutton G.G."/>
            <person name="Venter J.C."/>
            <person name="Wang Z."/>
            <person name="Woodage T."/>
            <person name="Zheng X.H."/>
            <person name="Zhong F."/>
        </authorList>
    </citation>
    <scope>NUCLEOTIDE SEQUENCE [LARGE SCALE GENOMIC DNA]</scope>
    <source>
        <strain evidence="2">BN</strain>
        <strain evidence="4">BN, Sprague-Dawley</strain>
    </source>
</reference>
<protein>
    <submittedName>
        <fullName evidence="3">Similar to RIKEN cDNA 2700038C09, isoform CRA_b</fullName>
    </submittedName>
</protein>
<accession>A6KM46</accession>
<evidence type="ECO:0000256" key="1">
    <source>
        <dbReference type="SAM" id="MobiDB-lite"/>
    </source>
</evidence>
<dbReference type="EMBL" id="CH474066">
    <property type="protein sequence ID" value="EDL88745.1"/>
    <property type="molecule type" value="Genomic_DNA"/>
</dbReference>
<evidence type="ECO:0000313" key="3">
    <source>
        <dbReference type="EMBL" id="EDL88745.1"/>
    </source>
</evidence>
<reference evidence="3" key="2">
    <citation type="submission" date="2005-07" db="EMBL/GenBank/DDBJ databases">
        <authorList>
            <person name="Mural R.J."/>
            <person name="Li P.W."/>
            <person name="Adams M.D."/>
            <person name="Amanatides P.G."/>
            <person name="Baden-Tillson H."/>
            <person name="Barnstead M."/>
            <person name="Chin S.H."/>
            <person name="Dew I."/>
            <person name="Evans C.A."/>
            <person name="Ferriera S."/>
            <person name="Flanigan M."/>
            <person name="Fosler C."/>
            <person name="Glodek A."/>
            <person name="Gu Z."/>
            <person name="Holt R.A."/>
            <person name="Jennings D."/>
            <person name="Kraft C.L."/>
            <person name="Lu F."/>
            <person name="Nguyen T."/>
            <person name="Nusskern D.R."/>
            <person name="Pfannkoch C.M."/>
            <person name="Sitter C."/>
            <person name="Sutton G.G."/>
            <person name="Venter J.C."/>
            <person name="Wang Z."/>
            <person name="Woodage T."/>
            <person name="Zheng X.H."/>
            <person name="Zhong F."/>
        </authorList>
    </citation>
    <scope>NUCLEOTIDE SEQUENCE</scope>
    <source>
        <strain evidence="3">BN</strain>
    </source>
</reference>
<dbReference type="AlphaFoldDB" id="A6KM46"/>
<gene>
    <name evidence="3" type="primary">RGD1310660</name>
    <name evidence="3" type="ORF">rCG_38594</name>
</gene>
<sequence>MLNRPTRSRVGVTYMENKAYGDRLKPQTAASKGNKNTKQDGLRGATSERVAQTEGHMRFFNLF</sequence>
<name>A6KM46_RAT</name>
<feature type="region of interest" description="Disordered" evidence="1">
    <location>
        <begin position="19"/>
        <end position="50"/>
    </location>
</feature>
<evidence type="ECO:0000313" key="2">
    <source>
        <dbReference type="EMBL" id="EDL88744.1"/>
    </source>
</evidence>
<proteinExistence type="predicted"/>
<dbReference type="Proteomes" id="UP000234681">
    <property type="component" value="Chromosome 3"/>
</dbReference>
<reference evidence="3" key="1">
    <citation type="journal article" date="2005" name="Genome Res.">
        <title>Gene and alternative splicing annotation with AIR.</title>
        <authorList>
            <person name="Florea L."/>
            <person name="Di Francesco V."/>
            <person name="Miller J."/>
            <person name="Turner R."/>
            <person name="Yao A."/>
            <person name="Harris M."/>
            <person name="Walenz B."/>
            <person name="Mobarry C."/>
            <person name="Merkulov G.V."/>
            <person name="Charlab R."/>
            <person name="Dew I."/>
            <person name="Deng Z."/>
            <person name="Istrail S."/>
            <person name="Li P."/>
            <person name="Sutton G."/>
        </authorList>
    </citation>
    <scope>NUCLEOTIDE SEQUENCE</scope>
    <source>
        <strain evidence="3">BN</strain>
    </source>
</reference>
<organism evidence="3 4">
    <name type="scientific">Rattus norvegicus</name>
    <name type="common">Rat</name>
    <dbReference type="NCBI Taxonomy" id="10116"/>
    <lineage>
        <taxon>Eukaryota</taxon>
        <taxon>Metazoa</taxon>
        <taxon>Chordata</taxon>
        <taxon>Craniata</taxon>
        <taxon>Vertebrata</taxon>
        <taxon>Euteleostomi</taxon>
        <taxon>Mammalia</taxon>
        <taxon>Eutheria</taxon>
        <taxon>Euarchontoglires</taxon>
        <taxon>Glires</taxon>
        <taxon>Rodentia</taxon>
        <taxon>Myomorpha</taxon>
        <taxon>Muroidea</taxon>
        <taxon>Muridae</taxon>
        <taxon>Murinae</taxon>
        <taxon>Rattus</taxon>
    </lineage>
</organism>
<evidence type="ECO:0000313" key="4">
    <source>
        <dbReference type="Proteomes" id="UP000234681"/>
    </source>
</evidence>